<dbReference type="GO" id="GO:0031509">
    <property type="term" value="P:subtelomeric heterochromatin formation"/>
    <property type="evidence" value="ECO:0007669"/>
    <property type="project" value="InterPro"/>
</dbReference>
<dbReference type="Proteomes" id="UP000215335">
    <property type="component" value="Unassembled WGS sequence"/>
</dbReference>
<feature type="active site" description="Proton donor/acceptor" evidence="10">
    <location>
        <position position="263"/>
    </location>
</feature>
<proteinExistence type="inferred from homology"/>
<evidence type="ECO:0000259" key="14">
    <source>
        <dbReference type="Pfam" id="PF10394"/>
    </source>
</evidence>
<dbReference type="Gene3D" id="3.90.360.10">
    <property type="entry name" value="Histone acetyl transferase 1 (HAT1), N-terminal domain"/>
    <property type="match status" value="1"/>
</dbReference>
<feature type="coiled-coil region" evidence="13">
    <location>
        <begin position="375"/>
        <end position="402"/>
    </location>
</feature>
<reference evidence="16 17" key="1">
    <citation type="journal article" date="2017" name="Curr. Biol.">
        <title>The Evolution of Venom by Co-option of Single-Copy Genes.</title>
        <authorList>
            <person name="Martinson E.O."/>
            <person name="Mrinalini"/>
            <person name="Kelkar Y.D."/>
            <person name="Chang C.H."/>
            <person name="Werren J.H."/>
        </authorList>
    </citation>
    <scope>NUCLEOTIDE SEQUENCE [LARGE SCALE GENOMIC DNA]</scope>
    <source>
        <strain evidence="16 17">Alberta</strain>
        <tissue evidence="16">Whole body</tissue>
    </source>
</reference>
<dbReference type="PIRSF" id="PIRSF038084">
    <property type="entry name" value="HAT-B_cat"/>
    <property type="match status" value="1"/>
</dbReference>
<dbReference type="STRING" id="543379.A0A232F5C9"/>
<organism evidence="16 17">
    <name type="scientific">Trichomalopsis sarcophagae</name>
    <dbReference type="NCBI Taxonomy" id="543379"/>
    <lineage>
        <taxon>Eukaryota</taxon>
        <taxon>Metazoa</taxon>
        <taxon>Ecdysozoa</taxon>
        <taxon>Arthropoda</taxon>
        <taxon>Hexapoda</taxon>
        <taxon>Insecta</taxon>
        <taxon>Pterygota</taxon>
        <taxon>Neoptera</taxon>
        <taxon>Endopterygota</taxon>
        <taxon>Hymenoptera</taxon>
        <taxon>Apocrita</taxon>
        <taxon>Proctotrupomorpha</taxon>
        <taxon>Chalcidoidea</taxon>
        <taxon>Pteromalidae</taxon>
        <taxon>Pteromalinae</taxon>
        <taxon>Trichomalopsis</taxon>
    </lineage>
</organism>
<dbReference type="GO" id="GO:0000781">
    <property type="term" value="C:chromosome, telomeric region"/>
    <property type="evidence" value="ECO:0007669"/>
    <property type="project" value="GOC"/>
</dbReference>
<feature type="region of interest" description="Interaction with histone H4 N-terminus" evidence="11">
    <location>
        <begin position="212"/>
        <end position="214"/>
    </location>
</feature>
<dbReference type="Gene3D" id="3.40.630.30">
    <property type="match status" value="1"/>
</dbReference>
<evidence type="ECO:0000256" key="12">
    <source>
        <dbReference type="PIRSR" id="PIRSR038084-3"/>
    </source>
</evidence>
<dbReference type="InterPro" id="IPR013523">
    <property type="entry name" value="Hist_AcTrfase_HAT1_C"/>
</dbReference>
<comment type="catalytic activity">
    <reaction evidence="8 9">
        <text>L-lysyl-[protein] + acetyl-CoA = N(6)-acetyl-L-lysyl-[protein] + CoA + H(+)</text>
        <dbReference type="Rhea" id="RHEA:45948"/>
        <dbReference type="Rhea" id="RHEA-COMP:9752"/>
        <dbReference type="Rhea" id="RHEA-COMP:10731"/>
        <dbReference type="ChEBI" id="CHEBI:15378"/>
        <dbReference type="ChEBI" id="CHEBI:29969"/>
        <dbReference type="ChEBI" id="CHEBI:57287"/>
        <dbReference type="ChEBI" id="CHEBI:57288"/>
        <dbReference type="ChEBI" id="CHEBI:61930"/>
        <dbReference type="EC" id="2.3.1.48"/>
    </reaction>
</comment>
<dbReference type="Gene3D" id="1.10.10.390">
    <property type="match status" value="1"/>
</dbReference>
<keyword evidence="5 9" id="KW-0808">Transferase</keyword>
<evidence type="ECO:0000259" key="15">
    <source>
        <dbReference type="Pfam" id="PF21183"/>
    </source>
</evidence>
<dbReference type="Pfam" id="PF21183">
    <property type="entry name" value="HAT1_C"/>
    <property type="match status" value="1"/>
</dbReference>
<feature type="region of interest" description="Interaction with histone H4 N-terminus" evidence="11">
    <location>
        <begin position="49"/>
        <end position="51"/>
    </location>
</feature>
<keyword evidence="13" id="KW-0175">Coiled coil</keyword>
<keyword evidence="6" id="KW-0539">Nucleus</keyword>
<dbReference type="InterPro" id="IPR037113">
    <property type="entry name" value="Hat1_N_sf"/>
</dbReference>
<dbReference type="FunFam" id="1.10.10.390:FF:000001">
    <property type="entry name" value="Histone acetyltransferase type B catalytic subunit"/>
    <property type="match status" value="1"/>
</dbReference>
<dbReference type="EC" id="2.3.1.48" evidence="3 9"/>
<feature type="domain" description="Histone acetyl transferase HAT1 N-terminal" evidence="14">
    <location>
        <begin position="13"/>
        <end position="173"/>
    </location>
</feature>
<comment type="similarity">
    <text evidence="2 9">Belongs to the HAT1 family.</text>
</comment>
<dbReference type="GO" id="GO:0042393">
    <property type="term" value="F:histone binding"/>
    <property type="evidence" value="ECO:0007669"/>
    <property type="project" value="InterPro"/>
</dbReference>
<dbReference type="InterPro" id="IPR048776">
    <property type="entry name" value="HAT1_C"/>
</dbReference>
<evidence type="ECO:0000256" key="3">
    <source>
        <dbReference type="ARBA" id="ARBA00013184"/>
    </source>
</evidence>
<evidence type="ECO:0000256" key="8">
    <source>
        <dbReference type="ARBA" id="ARBA00048017"/>
    </source>
</evidence>
<sequence>MEEAVAARLKPFVISSNDALEFKFVRKVEDLDDDETTFKPEMSHQVFGDSETIFGYKDLRVKLYYTAGSLETYLGMTYSEKVNKSVCQDVKPDEVLSKVAEKLAPDVHDNIDSFVKSLSKDKAFTPAGENIYSFSVDDDGLVRHFEVYKADMSNKNFKEYHQRLQTFLLWYIDAANFIDIDDDQWHYFNMFERYTDEDDSVRYATVGFATVYQYYAYPNLTRPRIAQVLILPPFQGIGLGSHLLRAIYRQYISRPEVQDITVEDPSEDFQRLRDYVDAMNCSTLPSFAKNYLVQGFSKNMAKEAREKFKINKKQSRRIYEILRLRVTDLSNVFECRNYRLDVKKRLNIPYRREGNLKKLEAAFKSNENRPGVSSLSIKEQRFQTLEKEFKALEDEYKKVIRRLDNNCDC</sequence>
<dbReference type="SUPFAM" id="SSF55729">
    <property type="entry name" value="Acyl-CoA N-acyltransferases (Nat)"/>
    <property type="match status" value="1"/>
</dbReference>
<accession>A0A232F5C9</accession>
<keyword evidence="17" id="KW-1185">Reference proteome</keyword>
<dbReference type="Pfam" id="PF10394">
    <property type="entry name" value="Hat1_N"/>
    <property type="match status" value="1"/>
</dbReference>
<feature type="binding site" evidence="11">
    <location>
        <begin position="235"/>
        <end position="241"/>
    </location>
    <ligand>
        <name>acetyl-CoA</name>
        <dbReference type="ChEBI" id="CHEBI:57288"/>
    </ligand>
</feature>
<feature type="domain" description="Histone acetyltransferase type B catalytic subunit C-terminal" evidence="15">
    <location>
        <begin position="273"/>
        <end position="324"/>
    </location>
</feature>
<comment type="subcellular location">
    <subcellularLocation>
        <location evidence="1">Nucleus</location>
    </subcellularLocation>
</comment>
<gene>
    <name evidence="16" type="ORF">TSAR_009179</name>
</gene>
<evidence type="ECO:0000313" key="17">
    <source>
        <dbReference type="Proteomes" id="UP000215335"/>
    </source>
</evidence>
<protein>
    <recommendedName>
        <fullName evidence="4 9">Histone acetyltransferase type B catalytic subunit</fullName>
        <ecNumber evidence="3 9">2.3.1.48</ecNumber>
    </recommendedName>
</protein>
<evidence type="ECO:0000313" key="16">
    <source>
        <dbReference type="EMBL" id="OXU26001.1"/>
    </source>
</evidence>
<evidence type="ECO:0000256" key="6">
    <source>
        <dbReference type="ARBA" id="ARBA00023242"/>
    </source>
</evidence>
<evidence type="ECO:0000256" key="5">
    <source>
        <dbReference type="ARBA" id="ARBA00022679"/>
    </source>
</evidence>
<dbReference type="CDD" id="cd04301">
    <property type="entry name" value="NAT_SF"/>
    <property type="match status" value="1"/>
</dbReference>
<name>A0A232F5C9_9HYME</name>
<dbReference type="InterPro" id="IPR017380">
    <property type="entry name" value="Hist_AcTrfase_B-typ_cat-su"/>
</dbReference>
<keyword evidence="7 9" id="KW-0012">Acyltransferase</keyword>
<evidence type="ECO:0000256" key="10">
    <source>
        <dbReference type="PIRSR" id="PIRSR038084-1"/>
    </source>
</evidence>
<evidence type="ECO:0000256" key="11">
    <source>
        <dbReference type="PIRSR" id="PIRSR038084-2"/>
    </source>
</evidence>
<dbReference type="InterPro" id="IPR016181">
    <property type="entry name" value="Acyl_CoA_acyltransferase"/>
</dbReference>
<comment type="caution">
    <text evidence="16">The sequence shown here is derived from an EMBL/GenBank/DDBJ whole genome shotgun (WGS) entry which is preliminary data.</text>
</comment>
<dbReference type="OrthoDB" id="10253098at2759"/>
<evidence type="ECO:0000256" key="2">
    <source>
        <dbReference type="ARBA" id="ARBA00010543"/>
    </source>
</evidence>
<feature type="site" description="Interaction with histone H4 N-terminus" evidence="12">
    <location>
        <position position="185"/>
    </location>
</feature>
<evidence type="ECO:0000256" key="13">
    <source>
        <dbReference type="SAM" id="Coils"/>
    </source>
</evidence>
<evidence type="ECO:0000256" key="7">
    <source>
        <dbReference type="ARBA" id="ARBA00023315"/>
    </source>
</evidence>
<dbReference type="InterPro" id="IPR019467">
    <property type="entry name" value="Hat1_N"/>
</dbReference>
<evidence type="ECO:0000256" key="4">
    <source>
        <dbReference type="ARBA" id="ARBA00021268"/>
    </source>
</evidence>
<dbReference type="AlphaFoldDB" id="A0A232F5C9"/>
<dbReference type="GO" id="GO:0004402">
    <property type="term" value="F:histone acetyltransferase activity"/>
    <property type="evidence" value="ECO:0007669"/>
    <property type="project" value="UniProtKB-UniRule"/>
</dbReference>
<evidence type="ECO:0000256" key="9">
    <source>
        <dbReference type="PIRNR" id="PIRNR038084"/>
    </source>
</evidence>
<dbReference type="PANTHER" id="PTHR12046">
    <property type="entry name" value="HISTONE ACETYLTRANSFERASE TYPE B CATALYTIC SUBUNIT"/>
    <property type="match status" value="1"/>
</dbReference>
<dbReference type="EMBL" id="NNAY01000904">
    <property type="protein sequence ID" value="OXU26001.1"/>
    <property type="molecule type" value="Genomic_DNA"/>
</dbReference>
<dbReference type="GO" id="GO:0005634">
    <property type="term" value="C:nucleus"/>
    <property type="evidence" value="ECO:0007669"/>
    <property type="project" value="UniProtKB-SubCell"/>
</dbReference>
<evidence type="ECO:0000256" key="1">
    <source>
        <dbReference type="ARBA" id="ARBA00004123"/>
    </source>
</evidence>